<feature type="signal peptide" evidence="2">
    <location>
        <begin position="1"/>
        <end position="18"/>
    </location>
</feature>
<keyword evidence="4" id="KW-1185">Reference proteome</keyword>
<dbReference type="STRING" id="1193713.GCA_001636315_03207"/>
<dbReference type="PROSITE" id="PS51257">
    <property type="entry name" value="PROKAR_LIPOPROTEIN"/>
    <property type="match status" value="1"/>
</dbReference>
<evidence type="ECO:0000256" key="2">
    <source>
        <dbReference type="SAM" id="SignalP"/>
    </source>
</evidence>
<dbReference type="InterPro" id="IPR005297">
    <property type="entry name" value="Lipoprotein_repeat"/>
</dbReference>
<keyword evidence="2" id="KW-0732">Signal</keyword>
<feature type="region of interest" description="Disordered" evidence="1">
    <location>
        <begin position="23"/>
        <end position="59"/>
    </location>
</feature>
<reference evidence="3 4" key="1">
    <citation type="submission" date="2017-07" db="EMBL/GenBank/DDBJ databases">
        <title>The complete genome sequence of Bacillus mesonae strain H20-5, an efficient strain improving plant abiotic stress resistance.</title>
        <authorList>
            <person name="Kim S.Y."/>
            <person name="Song H."/>
            <person name="Sang M.K."/>
            <person name="Weon H.-Y."/>
            <person name="Song J."/>
        </authorList>
    </citation>
    <scope>NUCLEOTIDE SEQUENCE [LARGE SCALE GENOMIC DNA]</scope>
    <source>
        <strain evidence="3 4">H20-5</strain>
    </source>
</reference>
<dbReference type="EMBL" id="CP022572">
    <property type="protein sequence ID" value="AZU60397.1"/>
    <property type="molecule type" value="Genomic_DNA"/>
</dbReference>
<dbReference type="AlphaFoldDB" id="A0A3T0HTN0"/>
<dbReference type="OrthoDB" id="9800666at2"/>
<dbReference type="Pfam" id="PF03640">
    <property type="entry name" value="Lipoprotein_15"/>
    <property type="match status" value="2"/>
</dbReference>
<dbReference type="KEGG" id="nmk:CHR53_03445"/>
<sequence length="171" mass="19138">MKKWKWLFLFVLAGVLLAGCSDKEKAEDATKKDPAKAEESSGESKEQAQETASKPTAALKVMENEKTGQYLADADGKTLYYFKNDKPNTSNCSGECLQKWPAFYAETFEVPEGYNKDDFAVITREDTGEKQTTYKGYPLYYFVKDQAAGDVNGQGVKDVWYIVNSETTFAP</sequence>
<accession>A0A3T0HTN0</accession>
<proteinExistence type="predicted"/>
<evidence type="ECO:0008006" key="5">
    <source>
        <dbReference type="Google" id="ProtNLM"/>
    </source>
</evidence>
<protein>
    <recommendedName>
        <fullName evidence="5">Lipoprotein</fullName>
    </recommendedName>
</protein>
<feature type="compositionally biased region" description="Basic and acidic residues" evidence="1">
    <location>
        <begin position="23"/>
        <end position="48"/>
    </location>
</feature>
<dbReference type="PANTHER" id="PTHR39335:SF1">
    <property type="entry name" value="BLL4220 PROTEIN"/>
    <property type="match status" value="1"/>
</dbReference>
<evidence type="ECO:0000313" key="4">
    <source>
        <dbReference type="Proteomes" id="UP000282892"/>
    </source>
</evidence>
<name>A0A3T0HTN0_9BACI</name>
<evidence type="ECO:0000256" key="1">
    <source>
        <dbReference type="SAM" id="MobiDB-lite"/>
    </source>
</evidence>
<evidence type="ECO:0000313" key="3">
    <source>
        <dbReference type="EMBL" id="AZU60397.1"/>
    </source>
</evidence>
<dbReference type="RefSeq" id="WP_127485005.1">
    <property type="nucleotide sequence ID" value="NZ_CP022572.1"/>
</dbReference>
<gene>
    <name evidence="3" type="ORF">CHR53_03445</name>
</gene>
<feature type="chain" id="PRO_5039640315" description="Lipoprotein" evidence="2">
    <location>
        <begin position="19"/>
        <end position="171"/>
    </location>
</feature>
<dbReference type="GO" id="GO:0043448">
    <property type="term" value="P:alkane catabolic process"/>
    <property type="evidence" value="ECO:0007669"/>
    <property type="project" value="TreeGrafter"/>
</dbReference>
<dbReference type="PANTHER" id="PTHR39335">
    <property type="entry name" value="BLL4220 PROTEIN"/>
    <property type="match status" value="1"/>
</dbReference>
<dbReference type="Proteomes" id="UP000282892">
    <property type="component" value="Chromosome"/>
</dbReference>
<organism evidence="3 4">
    <name type="scientific">Neobacillus mesonae</name>
    <dbReference type="NCBI Taxonomy" id="1193713"/>
    <lineage>
        <taxon>Bacteria</taxon>
        <taxon>Bacillati</taxon>
        <taxon>Bacillota</taxon>
        <taxon>Bacilli</taxon>
        <taxon>Bacillales</taxon>
        <taxon>Bacillaceae</taxon>
        <taxon>Neobacillus</taxon>
    </lineage>
</organism>